<organism evidence="3 4">
    <name type="scientific">Rhizoclosmatium globosum</name>
    <dbReference type="NCBI Taxonomy" id="329046"/>
    <lineage>
        <taxon>Eukaryota</taxon>
        <taxon>Fungi</taxon>
        <taxon>Fungi incertae sedis</taxon>
        <taxon>Chytridiomycota</taxon>
        <taxon>Chytridiomycota incertae sedis</taxon>
        <taxon>Chytridiomycetes</taxon>
        <taxon>Chytridiales</taxon>
        <taxon>Chytriomycetaceae</taxon>
        <taxon>Rhizoclosmatium</taxon>
    </lineage>
</organism>
<proteinExistence type="predicted"/>
<name>A0A1Y2BNW1_9FUNG</name>
<dbReference type="Pfam" id="PF16669">
    <property type="entry name" value="TTC5_OB"/>
    <property type="match status" value="1"/>
</dbReference>
<feature type="compositionally biased region" description="Basic residues" evidence="1">
    <location>
        <begin position="1"/>
        <end position="10"/>
    </location>
</feature>
<feature type="compositionally biased region" description="Low complexity" evidence="1">
    <location>
        <begin position="244"/>
        <end position="253"/>
    </location>
</feature>
<feature type="compositionally biased region" description="Pro residues" evidence="1">
    <location>
        <begin position="219"/>
        <end position="233"/>
    </location>
</feature>
<feature type="region of interest" description="Disordered" evidence="1">
    <location>
        <begin position="1"/>
        <end position="82"/>
    </location>
</feature>
<feature type="compositionally biased region" description="Low complexity" evidence="1">
    <location>
        <begin position="12"/>
        <end position="66"/>
    </location>
</feature>
<keyword evidence="4" id="KW-1185">Reference proteome</keyword>
<dbReference type="AlphaFoldDB" id="A0A1Y2BNW1"/>
<feature type="region of interest" description="Disordered" evidence="1">
    <location>
        <begin position="219"/>
        <end position="262"/>
    </location>
</feature>
<protein>
    <recommendedName>
        <fullName evidence="2">Tetratricopeptide repeat protein 5 OB fold domain-containing protein</fullName>
    </recommendedName>
</protein>
<comment type="caution">
    <text evidence="3">The sequence shown here is derived from an EMBL/GenBank/DDBJ whole genome shotgun (WGS) entry which is preliminary data.</text>
</comment>
<accession>A0A1Y2BNW1</accession>
<evidence type="ECO:0000256" key="1">
    <source>
        <dbReference type="SAM" id="MobiDB-lite"/>
    </source>
</evidence>
<dbReference type="InterPro" id="IPR038645">
    <property type="entry name" value="TTC5_OB_sf"/>
</dbReference>
<evidence type="ECO:0000259" key="2">
    <source>
        <dbReference type="Pfam" id="PF16669"/>
    </source>
</evidence>
<dbReference type="SUPFAM" id="SSF48452">
    <property type="entry name" value="TPR-like"/>
    <property type="match status" value="1"/>
</dbReference>
<dbReference type="EMBL" id="MCGO01000055">
    <property type="protein sequence ID" value="ORY36434.1"/>
    <property type="molecule type" value="Genomic_DNA"/>
</dbReference>
<dbReference type="Gene3D" id="1.25.40.10">
    <property type="entry name" value="Tetratricopeptide repeat domain"/>
    <property type="match status" value="1"/>
</dbReference>
<feature type="region of interest" description="Disordered" evidence="1">
    <location>
        <begin position="101"/>
        <end position="124"/>
    </location>
</feature>
<dbReference type="InterPro" id="IPR011990">
    <property type="entry name" value="TPR-like_helical_dom_sf"/>
</dbReference>
<dbReference type="STRING" id="329046.A0A1Y2BNW1"/>
<evidence type="ECO:0000313" key="3">
    <source>
        <dbReference type="EMBL" id="ORY36434.1"/>
    </source>
</evidence>
<dbReference type="InterPro" id="IPR032076">
    <property type="entry name" value="TTC5_OB"/>
</dbReference>
<sequence length="655" mass="72070">MGKRKTKGKGRAGTLTSTATTTTTTTTSTYITQTAASAAEPPSIESAERQSASPNPASSSSSSSTNPMPPTTSGHIQPKPPRRFLLEPSLIESLLPRIDSTETEAETATFDHDSDTAPTHTTPKLDFKTFSDLIEDSIRQLCEKDKAWLREQCPDEKLRNKDMCIQVASAIALFNYLTCPPRVLPRKAPSASTSPSQRPPSPIELSIYPSKIIVAIAPPPSPTLSPSATPPRAAPSQKRSTAASSPSHQQTQQLPPPHPYAPLIHALNSPHPSFDLTLSGVMRAHYHFLRASIYSYLPWADERVEEDLGRCLKLDPSKVEAWNMMGEWYCKQQQLRSDESEGKKDYWKLGRTCFEQGLKVKRNRDGLLALAQIIRASPPSKETIQESEKLCKEALLLDPKDGKSWFGLGCTYLKQFFSLTFYLGDLHKSLVAYNHAAADPSMQYDPDLYGNRATIYQYTESYHLALQDFAKCAVCDPFRSSEEVVPKIQELKAMVRAVNATVEGCQRGSSVSSSLSKGPLFPVPFKKVQLVKGGVTDVVVGEDVGFVKREDVHTGKVLVVEVVRCLGDGLPRTFIAKDAKGVCMGLSVFNIVAPIKVGDELAVCSPTAFRIKVDFEDCHVNYINLRIDRPWLLSVNGKVVGKQSIALTEARFETI</sequence>
<dbReference type="OrthoDB" id="423589at2759"/>
<reference evidence="3 4" key="1">
    <citation type="submission" date="2016-07" db="EMBL/GenBank/DDBJ databases">
        <title>Pervasive Adenine N6-methylation of Active Genes in Fungi.</title>
        <authorList>
            <consortium name="DOE Joint Genome Institute"/>
            <person name="Mondo S.J."/>
            <person name="Dannebaum R.O."/>
            <person name="Kuo R.C."/>
            <person name="Labutti K."/>
            <person name="Haridas S."/>
            <person name="Kuo A."/>
            <person name="Salamov A."/>
            <person name="Ahrendt S.R."/>
            <person name="Lipzen A."/>
            <person name="Sullivan W."/>
            <person name="Andreopoulos W.B."/>
            <person name="Clum A."/>
            <person name="Lindquist E."/>
            <person name="Daum C."/>
            <person name="Ramamoorthy G.K."/>
            <person name="Gryganskyi A."/>
            <person name="Culley D."/>
            <person name="Magnuson J.K."/>
            <person name="James T.Y."/>
            <person name="O'Malley M.A."/>
            <person name="Stajich J.E."/>
            <person name="Spatafora J.W."/>
            <person name="Visel A."/>
            <person name="Grigoriev I.V."/>
        </authorList>
    </citation>
    <scope>NUCLEOTIDE SEQUENCE [LARGE SCALE GENOMIC DNA]</scope>
    <source>
        <strain evidence="3 4">JEL800</strain>
    </source>
</reference>
<dbReference type="Gene3D" id="2.40.50.550">
    <property type="match status" value="1"/>
</dbReference>
<feature type="domain" description="Tetratricopeptide repeat protein 5 OB fold" evidence="2">
    <location>
        <begin position="550"/>
        <end position="646"/>
    </location>
</feature>
<gene>
    <name evidence="3" type="ORF">BCR33DRAFT_855184</name>
</gene>
<evidence type="ECO:0000313" key="4">
    <source>
        <dbReference type="Proteomes" id="UP000193642"/>
    </source>
</evidence>
<dbReference type="Proteomes" id="UP000193642">
    <property type="component" value="Unassembled WGS sequence"/>
</dbReference>